<feature type="transmembrane region" description="Helical" evidence="8">
    <location>
        <begin position="111"/>
        <end position="133"/>
    </location>
</feature>
<gene>
    <name evidence="10" type="ORF">EB796_003480</name>
</gene>
<dbReference type="InterPro" id="IPR050125">
    <property type="entry name" value="GPCR_opsins"/>
</dbReference>
<proteinExistence type="predicted"/>
<comment type="subcellular location">
    <subcellularLocation>
        <location evidence="1">Membrane</location>
        <topology evidence="1">Multi-pass membrane protein</topology>
    </subcellularLocation>
</comment>
<dbReference type="PROSITE" id="PS50262">
    <property type="entry name" value="G_PROTEIN_RECEP_F1_2"/>
    <property type="match status" value="1"/>
</dbReference>
<dbReference type="OrthoDB" id="9996086at2759"/>
<evidence type="ECO:0000256" key="6">
    <source>
        <dbReference type="ARBA" id="ARBA00023170"/>
    </source>
</evidence>
<evidence type="ECO:0000256" key="4">
    <source>
        <dbReference type="ARBA" id="ARBA00023040"/>
    </source>
</evidence>
<dbReference type="GO" id="GO:0016020">
    <property type="term" value="C:membrane"/>
    <property type="evidence" value="ECO:0007669"/>
    <property type="project" value="UniProtKB-SubCell"/>
</dbReference>
<dbReference type="Pfam" id="PF00001">
    <property type="entry name" value="7tm_1"/>
    <property type="match status" value="1"/>
</dbReference>
<dbReference type="AlphaFoldDB" id="A0A7J7KI27"/>
<feature type="transmembrane region" description="Helical" evidence="8">
    <location>
        <begin position="74"/>
        <end position="99"/>
    </location>
</feature>
<feature type="transmembrane region" description="Helical" evidence="8">
    <location>
        <begin position="37"/>
        <end position="62"/>
    </location>
</feature>
<keyword evidence="5 8" id="KW-0472">Membrane</keyword>
<dbReference type="SUPFAM" id="SSF81321">
    <property type="entry name" value="Family A G protein-coupled receptor-like"/>
    <property type="match status" value="1"/>
</dbReference>
<evidence type="ECO:0000256" key="2">
    <source>
        <dbReference type="ARBA" id="ARBA00022692"/>
    </source>
</evidence>
<dbReference type="GO" id="GO:0004930">
    <property type="term" value="F:G protein-coupled receptor activity"/>
    <property type="evidence" value="ECO:0007669"/>
    <property type="project" value="UniProtKB-KW"/>
</dbReference>
<keyword evidence="7" id="KW-0807">Transducer</keyword>
<name>A0A7J7KI27_BUGNE</name>
<evidence type="ECO:0000256" key="5">
    <source>
        <dbReference type="ARBA" id="ARBA00023136"/>
    </source>
</evidence>
<feature type="domain" description="G-protein coupled receptors family 1 profile" evidence="9">
    <location>
        <begin position="53"/>
        <end position="276"/>
    </location>
</feature>
<evidence type="ECO:0000313" key="11">
    <source>
        <dbReference type="Proteomes" id="UP000593567"/>
    </source>
</evidence>
<evidence type="ECO:0000256" key="3">
    <source>
        <dbReference type="ARBA" id="ARBA00022989"/>
    </source>
</evidence>
<keyword evidence="11" id="KW-1185">Reference proteome</keyword>
<feature type="transmembrane region" description="Helical" evidence="8">
    <location>
        <begin position="153"/>
        <end position="175"/>
    </location>
</feature>
<evidence type="ECO:0000256" key="7">
    <source>
        <dbReference type="ARBA" id="ARBA00023224"/>
    </source>
</evidence>
<organism evidence="10 11">
    <name type="scientific">Bugula neritina</name>
    <name type="common">Brown bryozoan</name>
    <name type="synonym">Sertularia neritina</name>
    <dbReference type="NCBI Taxonomy" id="10212"/>
    <lineage>
        <taxon>Eukaryota</taxon>
        <taxon>Metazoa</taxon>
        <taxon>Spiralia</taxon>
        <taxon>Lophotrochozoa</taxon>
        <taxon>Bryozoa</taxon>
        <taxon>Gymnolaemata</taxon>
        <taxon>Cheilostomatida</taxon>
        <taxon>Flustrina</taxon>
        <taxon>Buguloidea</taxon>
        <taxon>Bugulidae</taxon>
        <taxon>Bugula</taxon>
    </lineage>
</organism>
<feature type="transmembrane region" description="Helical" evidence="8">
    <location>
        <begin position="257"/>
        <end position="281"/>
    </location>
</feature>
<keyword evidence="4" id="KW-0297">G-protein coupled receptor</keyword>
<evidence type="ECO:0000256" key="8">
    <source>
        <dbReference type="SAM" id="Phobius"/>
    </source>
</evidence>
<dbReference type="PANTHER" id="PTHR24240">
    <property type="entry name" value="OPSIN"/>
    <property type="match status" value="1"/>
</dbReference>
<sequence length="329" mass="36937">MENTSGSSEGHFYYTSSSDVIQTPLSQIPWYSDSIDILFGTMLALGTGVGVVLNFSVFGMFFKHRREFNSRTTWLLMSLALSDGLMALIGGTMFSISSFSHGWPFKDEGCIFYAFTMYATGCTTICHLTIIAIDRALAITTPIKYRSWRKKPVLSAVAISIPWVFGLLLAVPPLAGFQRYTYEGRTSCSIDWLSQAPMDIVYTFIMFIAAYFVPLTIMISCYGIIFTTIKASGKKFPGDEASAVKRRKIEIQLAKNFFLIVVVYMLFWSPYAIVSMWGVIWRPECHTSTGSRISSRSCQVLIYCKSPALCFGQQGAQKKAEEILRNQRE</sequence>
<dbReference type="EMBL" id="VXIV02000448">
    <property type="protein sequence ID" value="KAF6038209.1"/>
    <property type="molecule type" value="Genomic_DNA"/>
</dbReference>
<evidence type="ECO:0000259" key="9">
    <source>
        <dbReference type="PROSITE" id="PS50262"/>
    </source>
</evidence>
<keyword evidence="2 8" id="KW-0812">Transmembrane</keyword>
<keyword evidence="3 8" id="KW-1133">Transmembrane helix</keyword>
<comment type="caution">
    <text evidence="10">The sequence shown here is derived from an EMBL/GenBank/DDBJ whole genome shotgun (WGS) entry which is preliminary data.</text>
</comment>
<dbReference type="PRINTS" id="PR00237">
    <property type="entry name" value="GPCRRHODOPSN"/>
</dbReference>
<evidence type="ECO:0000256" key="1">
    <source>
        <dbReference type="ARBA" id="ARBA00004141"/>
    </source>
</evidence>
<dbReference type="Gene3D" id="1.20.1070.10">
    <property type="entry name" value="Rhodopsin 7-helix transmembrane proteins"/>
    <property type="match status" value="1"/>
</dbReference>
<accession>A0A7J7KI27</accession>
<evidence type="ECO:0000313" key="10">
    <source>
        <dbReference type="EMBL" id="KAF6038209.1"/>
    </source>
</evidence>
<feature type="transmembrane region" description="Helical" evidence="8">
    <location>
        <begin position="200"/>
        <end position="225"/>
    </location>
</feature>
<dbReference type="InterPro" id="IPR000276">
    <property type="entry name" value="GPCR_Rhodpsn"/>
</dbReference>
<dbReference type="InterPro" id="IPR017452">
    <property type="entry name" value="GPCR_Rhodpsn_7TM"/>
</dbReference>
<dbReference type="Proteomes" id="UP000593567">
    <property type="component" value="Unassembled WGS sequence"/>
</dbReference>
<reference evidence="10" key="1">
    <citation type="submission" date="2020-06" db="EMBL/GenBank/DDBJ databases">
        <title>Draft genome of Bugula neritina, a colonial animal packing powerful symbionts and potential medicines.</title>
        <authorList>
            <person name="Rayko M."/>
        </authorList>
    </citation>
    <scope>NUCLEOTIDE SEQUENCE [LARGE SCALE GENOMIC DNA]</scope>
    <source>
        <strain evidence="10">Kwan_BN1</strain>
    </source>
</reference>
<protein>
    <submittedName>
        <fullName evidence="10">OPN4</fullName>
    </submittedName>
</protein>
<dbReference type="SMART" id="SM01381">
    <property type="entry name" value="7TM_GPCR_Srsx"/>
    <property type="match status" value="1"/>
</dbReference>
<keyword evidence="6" id="KW-0675">Receptor</keyword>